<dbReference type="EMBL" id="UFSM01000001">
    <property type="protein sequence ID" value="SUU90986.1"/>
    <property type="molecule type" value="Genomic_DNA"/>
</dbReference>
<feature type="domain" description="HTH merR-type" evidence="3">
    <location>
        <begin position="1"/>
        <end position="71"/>
    </location>
</feature>
<accession>A0A380WRR6</accession>
<dbReference type="SUPFAM" id="SSF46955">
    <property type="entry name" value="Putative DNA-binding domain"/>
    <property type="match status" value="1"/>
</dbReference>
<keyword evidence="1" id="KW-0238">DNA-binding</keyword>
<dbReference type="CDD" id="cd04781">
    <property type="entry name" value="HTH_MerR-like_sg6"/>
    <property type="match status" value="1"/>
</dbReference>
<reference evidence="4 5" key="1">
    <citation type="submission" date="2018-06" db="EMBL/GenBank/DDBJ databases">
        <authorList>
            <consortium name="Pathogen Informatics"/>
            <person name="Doyle S."/>
        </authorList>
    </citation>
    <scope>NUCLEOTIDE SEQUENCE [LARGE SCALE GENOMIC DNA]</scope>
    <source>
        <strain evidence="4 5">NCTC10684</strain>
    </source>
</reference>
<dbReference type="InterPro" id="IPR047057">
    <property type="entry name" value="MerR_fam"/>
</dbReference>
<dbReference type="Gene3D" id="1.10.1660.10">
    <property type="match status" value="1"/>
</dbReference>
<evidence type="ECO:0000313" key="4">
    <source>
        <dbReference type="EMBL" id="SUU90986.1"/>
    </source>
</evidence>
<dbReference type="AlphaFoldDB" id="A0A380WRR6"/>
<protein>
    <submittedName>
        <fullName evidence="4">Redox-sensitive transcriptional activator soxR</fullName>
    </submittedName>
</protein>
<dbReference type="SMART" id="SM00422">
    <property type="entry name" value="HTH_MERR"/>
    <property type="match status" value="1"/>
</dbReference>
<dbReference type="GO" id="GO:0003677">
    <property type="term" value="F:DNA binding"/>
    <property type="evidence" value="ECO:0007669"/>
    <property type="project" value="UniProtKB-KW"/>
</dbReference>
<evidence type="ECO:0000259" key="3">
    <source>
        <dbReference type="PROSITE" id="PS50937"/>
    </source>
</evidence>
<proteinExistence type="predicted"/>
<evidence type="ECO:0000256" key="2">
    <source>
        <dbReference type="SAM" id="MobiDB-lite"/>
    </source>
</evidence>
<organism evidence="4 5">
    <name type="scientific">Aminobacter aminovorans</name>
    <name type="common">Chelatobacter heintzii</name>
    <dbReference type="NCBI Taxonomy" id="83263"/>
    <lineage>
        <taxon>Bacteria</taxon>
        <taxon>Pseudomonadati</taxon>
        <taxon>Pseudomonadota</taxon>
        <taxon>Alphaproteobacteria</taxon>
        <taxon>Hyphomicrobiales</taxon>
        <taxon>Phyllobacteriaceae</taxon>
        <taxon>Aminobacter</taxon>
    </lineage>
</organism>
<feature type="region of interest" description="Disordered" evidence="2">
    <location>
        <begin position="125"/>
        <end position="149"/>
    </location>
</feature>
<dbReference type="PANTHER" id="PTHR30204:SF97">
    <property type="entry name" value="MERR FAMILY REGULATORY PROTEIN"/>
    <property type="match status" value="1"/>
</dbReference>
<dbReference type="InterPro" id="IPR000551">
    <property type="entry name" value="MerR-type_HTH_dom"/>
</dbReference>
<gene>
    <name evidence="4" type="primary">soxR_2</name>
    <name evidence="4" type="ORF">NCTC10684_04246</name>
</gene>
<dbReference type="InterPro" id="IPR009061">
    <property type="entry name" value="DNA-bd_dom_put_sf"/>
</dbReference>
<dbReference type="Pfam" id="PF13411">
    <property type="entry name" value="MerR_1"/>
    <property type="match status" value="1"/>
</dbReference>
<dbReference type="Proteomes" id="UP000254701">
    <property type="component" value="Unassembled WGS sequence"/>
</dbReference>
<evidence type="ECO:0000313" key="5">
    <source>
        <dbReference type="Proteomes" id="UP000254701"/>
    </source>
</evidence>
<sequence>MHFLDIGEVVERTGVPPSTLRYYEEIGLIRSVARHGLRRQFDHDVLMKLSLIGMGKAAGFTLPEISAMFGSDDRPDIPRDQLHAKAKELERQIIELRMLRDVIRHVADCPAPSHMECPSFRKLLKSTTTAPVSRSPKPPPARARSARQR</sequence>
<dbReference type="GO" id="GO:0003700">
    <property type="term" value="F:DNA-binding transcription factor activity"/>
    <property type="evidence" value="ECO:0007669"/>
    <property type="project" value="InterPro"/>
</dbReference>
<evidence type="ECO:0000256" key="1">
    <source>
        <dbReference type="ARBA" id="ARBA00023125"/>
    </source>
</evidence>
<dbReference type="OrthoDB" id="9802944at2"/>
<name>A0A380WRR6_AMIAI</name>
<dbReference type="RefSeq" id="WP_115732922.1">
    <property type="nucleotide sequence ID" value="NZ_BAAAVY010000037.1"/>
</dbReference>
<dbReference type="PROSITE" id="PS50937">
    <property type="entry name" value="HTH_MERR_2"/>
    <property type="match status" value="1"/>
</dbReference>
<dbReference type="PANTHER" id="PTHR30204">
    <property type="entry name" value="REDOX-CYCLING DRUG-SENSING TRANSCRIPTIONAL ACTIVATOR SOXR"/>
    <property type="match status" value="1"/>
</dbReference>